<dbReference type="Pfam" id="PF00392">
    <property type="entry name" value="GntR"/>
    <property type="match status" value="1"/>
</dbReference>
<evidence type="ECO:0000313" key="6">
    <source>
        <dbReference type="Proteomes" id="UP001377804"/>
    </source>
</evidence>
<feature type="domain" description="HTH gntR-type" evidence="4">
    <location>
        <begin position="9"/>
        <end position="77"/>
    </location>
</feature>
<protein>
    <submittedName>
        <fullName evidence="5">GntR family transcriptional regulator</fullName>
    </submittedName>
</protein>
<dbReference type="Proteomes" id="UP001377804">
    <property type="component" value="Unassembled WGS sequence"/>
</dbReference>
<sequence length="121" mass="13599">MEFSFTDSQPLFKQVAEQIETAILNGSFAEGDQVPSTTEISKRYQLNPATVLKGVNLLVSKQLIEKKRGIGMFVSSGARERLREEYSKAFLNNHVSQLIEEAKNLGITSDKLIEMIEKGYE</sequence>
<keyword evidence="1" id="KW-0805">Transcription regulation</keyword>
<dbReference type="InterPro" id="IPR000524">
    <property type="entry name" value="Tscrpt_reg_HTH_GntR"/>
</dbReference>
<comment type="caution">
    <text evidence="5">The sequence shown here is derived from an EMBL/GenBank/DDBJ whole genome shotgun (WGS) entry which is preliminary data.</text>
</comment>
<organism evidence="5 6">
    <name type="scientific">Holzapfeliella saturejae</name>
    <dbReference type="NCBI Taxonomy" id="3082953"/>
    <lineage>
        <taxon>Bacteria</taxon>
        <taxon>Bacillati</taxon>
        <taxon>Bacillota</taxon>
        <taxon>Bacilli</taxon>
        <taxon>Lactobacillales</taxon>
        <taxon>Lactobacillaceae</taxon>
        <taxon>Holzapfeliella</taxon>
    </lineage>
</organism>
<evidence type="ECO:0000256" key="1">
    <source>
        <dbReference type="ARBA" id="ARBA00023015"/>
    </source>
</evidence>
<dbReference type="SMART" id="SM00345">
    <property type="entry name" value="HTH_GNTR"/>
    <property type="match status" value="1"/>
</dbReference>
<dbReference type="CDD" id="cd07377">
    <property type="entry name" value="WHTH_GntR"/>
    <property type="match status" value="1"/>
</dbReference>
<dbReference type="Gene3D" id="1.10.10.10">
    <property type="entry name" value="Winged helix-like DNA-binding domain superfamily/Winged helix DNA-binding domain"/>
    <property type="match status" value="1"/>
</dbReference>
<dbReference type="InterPro" id="IPR036388">
    <property type="entry name" value="WH-like_DNA-bd_sf"/>
</dbReference>
<dbReference type="RefSeq" id="WP_339970523.1">
    <property type="nucleotide sequence ID" value="NZ_JAWMWG010000005.1"/>
</dbReference>
<dbReference type="EMBL" id="JAWMWG010000005">
    <property type="protein sequence ID" value="MEJ6348997.1"/>
    <property type="molecule type" value="Genomic_DNA"/>
</dbReference>
<dbReference type="PROSITE" id="PS50949">
    <property type="entry name" value="HTH_GNTR"/>
    <property type="match status" value="1"/>
</dbReference>
<name>A0ABU8SHY1_9LACO</name>
<reference evidence="5 6" key="1">
    <citation type="submission" date="2023-10" db="EMBL/GenBank/DDBJ databases">
        <title>Holzapfeliella saturejae sp. nov. isolated from Satureja montana flowers.</title>
        <authorList>
            <person name="Alcantara C."/>
            <person name="Zuniga M."/>
            <person name="Landete J.M."/>
            <person name="Monedero V."/>
        </authorList>
    </citation>
    <scope>NUCLEOTIDE SEQUENCE [LARGE SCALE GENOMIC DNA]</scope>
    <source>
        <strain evidence="5 6">He02</strain>
    </source>
</reference>
<evidence type="ECO:0000313" key="5">
    <source>
        <dbReference type="EMBL" id="MEJ6348997.1"/>
    </source>
</evidence>
<keyword evidence="2" id="KW-0238">DNA-binding</keyword>
<accession>A0ABU8SHY1</accession>
<proteinExistence type="predicted"/>
<evidence type="ECO:0000259" key="4">
    <source>
        <dbReference type="PROSITE" id="PS50949"/>
    </source>
</evidence>
<evidence type="ECO:0000256" key="3">
    <source>
        <dbReference type="ARBA" id="ARBA00023163"/>
    </source>
</evidence>
<keyword evidence="3" id="KW-0804">Transcription</keyword>
<gene>
    <name evidence="5" type="ORF">R4Y45_07160</name>
</gene>
<dbReference type="PANTHER" id="PTHR38445">
    <property type="entry name" value="HTH-TYPE TRANSCRIPTIONAL REPRESSOR YTRA"/>
    <property type="match status" value="1"/>
</dbReference>
<dbReference type="PANTHER" id="PTHR38445:SF10">
    <property type="entry name" value="GNTR-FAMILY TRANSCRIPTIONAL REGULATOR"/>
    <property type="match status" value="1"/>
</dbReference>
<evidence type="ECO:0000256" key="2">
    <source>
        <dbReference type="ARBA" id="ARBA00023125"/>
    </source>
</evidence>
<dbReference type="InterPro" id="IPR036390">
    <property type="entry name" value="WH_DNA-bd_sf"/>
</dbReference>
<dbReference type="SUPFAM" id="SSF46785">
    <property type="entry name" value="Winged helix' DNA-binding domain"/>
    <property type="match status" value="1"/>
</dbReference>
<keyword evidence="6" id="KW-1185">Reference proteome</keyword>